<evidence type="ECO:0000256" key="6">
    <source>
        <dbReference type="RuleBase" id="RU361128"/>
    </source>
</evidence>
<dbReference type="InterPro" id="IPR037607">
    <property type="entry name" value="DGK"/>
</dbReference>
<keyword evidence="5 6" id="KW-0067">ATP-binding</keyword>
<dbReference type="InterPro" id="IPR000756">
    <property type="entry name" value="Diacylglycerol_kin_accessory"/>
</dbReference>
<dbReference type="InterPro" id="IPR017438">
    <property type="entry name" value="ATP-NAD_kinase_N"/>
</dbReference>
<evidence type="ECO:0000256" key="7">
    <source>
        <dbReference type="SAM" id="MobiDB-lite"/>
    </source>
</evidence>
<reference evidence="9 10" key="1">
    <citation type="journal article" date="2021" name="Nat. Plants">
        <title>The Taxus genome provides insights into paclitaxel biosynthesis.</title>
        <authorList>
            <person name="Xiong X."/>
            <person name="Gou J."/>
            <person name="Liao Q."/>
            <person name="Li Y."/>
            <person name="Zhou Q."/>
            <person name="Bi G."/>
            <person name="Li C."/>
            <person name="Du R."/>
            <person name="Wang X."/>
            <person name="Sun T."/>
            <person name="Guo L."/>
            <person name="Liang H."/>
            <person name="Lu P."/>
            <person name="Wu Y."/>
            <person name="Zhang Z."/>
            <person name="Ro D.K."/>
            <person name="Shang Y."/>
            <person name="Huang S."/>
            <person name="Yan J."/>
        </authorList>
    </citation>
    <scope>NUCLEOTIDE SEQUENCE [LARGE SCALE GENOMIC DNA]</scope>
    <source>
        <strain evidence="9">Ta-2019</strain>
    </source>
</reference>
<comment type="catalytic activity">
    <reaction evidence="6">
        <text>a 1,2-diacyl-sn-glycerol + ATP = a 1,2-diacyl-sn-glycero-3-phosphate + ADP + H(+)</text>
        <dbReference type="Rhea" id="RHEA:10272"/>
        <dbReference type="ChEBI" id="CHEBI:15378"/>
        <dbReference type="ChEBI" id="CHEBI:17815"/>
        <dbReference type="ChEBI" id="CHEBI:30616"/>
        <dbReference type="ChEBI" id="CHEBI:58608"/>
        <dbReference type="ChEBI" id="CHEBI:456216"/>
        <dbReference type="EC" id="2.7.1.107"/>
    </reaction>
</comment>
<dbReference type="Proteomes" id="UP000824469">
    <property type="component" value="Unassembled WGS sequence"/>
</dbReference>
<evidence type="ECO:0000259" key="8">
    <source>
        <dbReference type="PROSITE" id="PS50146"/>
    </source>
</evidence>
<dbReference type="FunFam" id="3.40.50.10330:FF:000023">
    <property type="entry name" value="diacylglycerol kinase"/>
    <property type="match status" value="1"/>
</dbReference>
<dbReference type="GO" id="GO:0007200">
    <property type="term" value="P:phospholipase C-activating G protein-coupled receptor signaling pathway"/>
    <property type="evidence" value="ECO:0007669"/>
    <property type="project" value="InterPro"/>
</dbReference>
<feature type="compositionally biased region" description="Polar residues" evidence="7">
    <location>
        <begin position="586"/>
        <end position="604"/>
    </location>
</feature>
<keyword evidence="10" id="KW-1185">Reference proteome</keyword>
<dbReference type="GO" id="GO:0016020">
    <property type="term" value="C:membrane"/>
    <property type="evidence" value="ECO:0007669"/>
    <property type="project" value="TreeGrafter"/>
</dbReference>
<dbReference type="SUPFAM" id="SSF111331">
    <property type="entry name" value="NAD kinase/diacylglycerol kinase-like"/>
    <property type="match status" value="1"/>
</dbReference>
<evidence type="ECO:0000313" key="9">
    <source>
        <dbReference type="EMBL" id="KAH9298549.1"/>
    </source>
</evidence>
<dbReference type="AlphaFoldDB" id="A0AA38CKK4"/>
<accession>A0AA38CKK4</accession>
<keyword evidence="2 6" id="KW-0808">Transferase</keyword>
<dbReference type="Gene3D" id="3.40.50.10330">
    <property type="entry name" value="Probable inorganic polyphosphate/atp-NAD kinase, domain 1"/>
    <property type="match status" value="1"/>
</dbReference>
<dbReference type="Pfam" id="PF00609">
    <property type="entry name" value="DAGK_acc"/>
    <property type="match status" value="1"/>
</dbReference>
<dbReference type="PANTHER" id="PTHR11255:SF80">
    <property type="entry name" value="EYE-SPECIFIC DIACYLGLYCEROL KINASE"/>
    <property type="match status" value="1"/>
</dbReference>
<organism evidence="9 10">
    <name type="scientific">Taxus chinensis</name>
    <name type="common">Chinese yew</name>
    <name type="synonym">Taxus wallichiana var. chinensis</name>
    <dbReference type="NCBI Taxonomy" id="29808"/>
    <lineage>
        <taxon>Eukaryota</taxon>
        <taxon>Viridiplantae</taxon>
        <taxon>Streptophyta</taxon>
        <taxon>Embryophyta</taxon>
        <taxon>Tracheophyta</taxon>
        <taxon>Spermatophyta</taxon>
        <taxon>Pinopsida</taxon>
        <taxon>Pinidae</taxon>
        <taxon>Conifers II</taxon>
        <taxon>Cupressales</taxon>
        <taxon>Taxaceae</taxon>
        <taxon>Taxus</taxon>
    </lineage>
</organism>
<feature type="region of interest" description="Disordered" evidence="7">
    <location>
        <begin position="586"/>
        <end position="621"/>
    </location>
</feature>
<dbReference type="GO" id="GO:0005524">
    <property type="term" value="F:ATP binding"/>
    <property type="evidence" value="ECO:0007669"/>
    <property type="project" value="UniProtKB-KW"/>
</dbReference>
<dbReference type="EMBL" id="JAHRHJ020000010">
    <property type="protein sequence ID" value="KAH9298549.1"/>
    <property type="molecule type" value="Genomic_DNA"/>
</dbReference>
<evidence type="ECO:0000256" key="4">
    <source>
        <dbReference type="ARBA" id="ARBA00022777"/>
    </source>
</evidence>
<feature type="region of interest" description="Disordered" evidence="7">
    <location>
        <begin position="436"/>
        <end position="459"/>
    </location>
</feature>
<dbReference type="InterPro" id="IPR001206">
    <property type="entry name" value="Diacylglycerol_kinase_cat_dom"/>
</dbReference>
<dbReference type="PROSITE" id="PS50146">
    <property type="entry name" value="DAGK"/>
    <property type="match status" value="1"/>
</dbReference>
<evidence type="ECO:0000256" key="2">
    <source>
        <dbReference type="ARBA" id="ARBA00022679"/>
    </source>
</evidence>
<dbReference type="SMART" id="SM00046">
    <property type="entry name" value="DAGKc"/>
    <property type="match status" value="1"/>
</dbReference>
<comment type="similarity">
    <text evidence="1 6">Belongs to the eukaryotic diacylglycerol kinase family.</text>
</comment>
<protein>
    <recommendedName>
        <fullName evidence="6">Diacylglycerol kinase</fullName>
        <shortName evidence="6">DAG kinase</shortName>
        <ecNumber evidence="6">2.7.1.107</ecNumber>
    </recommendedName>
</protein>
<dbReference type="InterPro" id="IPR016064">
    <property type="entry name" value="NAD/diacylglycerol_kinase_sf"/>
</dbReference>
<feature type="domain" description="DAGKc" evidence="8">
    <location>
        <begin position="65"/>
        <end position="221"/>
    </location>
</feature>
<keyword evidence="3 6" id="KW-0547">Nucleotide-binding</keyword>
<dbReference type="SMART" id="SM00045">
    <property type="entry name" value="DAGKa"/>
    <property type="match status" value="1"/>
</dbReference>
<dbReference type="Pfam" id="PF00781">
    <property type="entry name" value="DAGK_cat"/>
    <property type="match status" value="1"/>
</dbReference>
<gene>
    <name evidence="9" type="ORF">KI387_030231</name>
</gene>
<sequence>MAQLHAETSPGLLEGPCCFGWNINMEELRSYTVIPAYLRNAMAEAVGAKRFVYEEGRHKGNGEKPPEAPIVVFINSKSGGRQGPQLKTRLQDLLSQEQVFDLSIVRPEDFFRHGLGCLEKIASFGDLCAQETRNRIRIMVAGGDGTVGWVLGSISELHLENRKPIPPVGIIPLGTGNDLARSFGWGGTFPFALKSAVKKFLLKAVKGQIRSLDSWQVMVKTVDGQEVNFPYALKIQEKTSLSQDENLSGNSIDNASCSKGVFYNYFSIGMDAQVAYGFHHLRNKRPYLARGPILNKMIYSGYSCTQGWFCTPCSTNPRLRGINNILNLHIKRRKTSEWEQITIPSSVRAIVALNLHNYASGRNPWGHPKPSYLEKKGLVKAQVHDGLIEIFGLKDGWHTSFVMVDLITAKHIAQDVLNNLTPANKVVTEEDTEMGIHENPLGVGGMKRGHTSESSESDSDFVSGKMIASAIPNDLVLVISTDQGKWTLFRIMEGASSKNTNNLKVSKKSQKSLFKYFGNSADTDIVNTNHIDATTKNQNTDCVEGIIEVDMHSAQYQSQTNETYDNMPDLEDIVPVGVQPEVQLDITDTNTQQNGRQKSKSNSGLRKRKPGDCDIAQNSTQKSKALKTNKNMWTIGRTYKFDWAAKFLFIEPVQSSNSEEIPSECTCTICTWKLGKQQKMQLKLDTIEKHCGKQYLTVTGADGQKIKTHRWKTEKECMHVKYTAEYEAEQKKHRHLLEKRGTITSHIDGKKLLKDVETRWISLYEPACRVREEYPSLVGFMHKYRHEVDRARDLFHLTDLETLLTLVGILPMLKEINTLMKHAQGRLIYIVDFIRMRKMVCQSLDILYCSQDSFDALVFENWKDLLDLKNPNTFLRFNIHDHLCITVNGREIPMHILQKCQDITGSEREDVPVTRNLFDSGIVETRIKLKQISETLSSEIRERFCKDKILEAMGVMNPNF</sequence>
<dbReference type="PANTHER" id="PTHR11255">
    <property type="entry name" value="DIACYLGLYCEROL KINASE"/>
    <property type="match status" value="1"/>
</dbReference>
<dbReference type="GO" id="GO:0004143">
    <property type="term" value="F:ATP-dependent diacylglycerol kinase activity"/>
    <property type="evidence" value="ECO:0007669"/>
    <property type="project" value="UniProtKB-EC"/>
</dbReference>
<evidence type="ECO:0000313" key="10">
    <source>
        <dbReference type="Proteomes" id="UP000824469"/>
    </source>
</evidence>
<keyword evidence="4 6" id="KW-0418">Kinase</keyword>
<dbReference type="EC" id="2.7.1.107" evidence="6"/>
<evidence type="ECO:0000256" key="5">
    <source>
        <dbReference type="ARBA" id="ARBA00022840"/>
    </source>
</evidence>
<proteinExistence type="inferred from homology"/>
<evidence type="ECO:0000256" key="1">
    <source>
        <dbReference type="ARBA" id="ARBA00009280"/>
    </source>
</evidence>
<evidence type="ECO:0000256" key="3">
    <source>
        <dbReference type="ARBA" id="ARBA00022741"/>
    </source>
</evidence>
<comment type="caution">
    <text evidence="9">The sequence shown here is derived from an EMBL/GenBank/DDBJ whole genome shotgun (WGS) entry which is preliminary data.</text>
</comment>
<name>A0AA38CKK4_TAXCH</name>